<evidence type="ECO:0000313" key="2">
    <source>
        <dbReference type="EMBL" id="KAD2804026.1"/>
    </source>
</evidence>
<gene>
    <name evidence="2" type="ORF">E3N88_37403</name>
</gene>
<dbReference type="PANTHER" id="PTHR34782:SF1">
    <property type="entry name" value="PHOSPHORIBOSYLFORMYLGLYCINAMIDINE SYNTHASE"/>
    <property type="match status" value="1"/>
</dbReference>
<dbReference type="SUPFAM" id="SSF117991">
    <property type="entry name" value="YbeD/HP0495-like"/>
    <property type="match status" value="1"/>
</dbReference>
<dbReference type="AlphaFoldDB" id="A0A5N6LR08"/>
<comment type="caution">
    <text evidence="2">The sequence shown here is derived from an EMBL/GenBank/DDBJ whole genome shotgun (WGS) entry which is preliminary data.</text>
</comment>
<keyword evidence="3" id="KW-1185">Reference proteome</keyword>
<feature type="compositionally biased region" description="Basic and acidic residues" evidence="1">
    <location>
        <begin position="92"/>
        <end position="102"/>
    </location>
</feature>
<proteinExistence type="predicted"/>
<feature type="compositionally biased region" description="Basic and acidic residues" evidence="1">
    <location>
        <begin position="62"/>
        <end position="71"/>
    </location>
</feature>
<dbReference type="InterPro" id="IPR007454">
    <property type="entry name" value="UPF0250_YbeD-like"/>
</dbReference>
<dbReference type="Pfam" id="PF04359">
    <property type="entry name" value="DUF493"/>
    <property type="match status" value="1"/>
</dbReference>
<organism evidence="2 3">
    <name type="scientific">Mikania micrantha</name>
    <name type="common">bitter vine</name>
    <dbReference type="NCBI Taxonomy" id="192012"/>
    <lineage>
        <taxon>Eukaryota</taxon>
        <taxon>Viridiplantae</taxon>
        <taxon>Streptophyta</taxon>
        <taxon>Embryophyta</taxon>
        <taxon>Tracheophyta</taxon>
        <taxon>Spermatophyta</taxon>
        <taxon>Magnoliopsida</taxon>
        <taxon>eudicotyledons</taxon>
        <taxon>Gunneridae</taxon>
        <taxon>Pentapetalae</taxon>
        <taxon>asterids</taxon>
        <taxon>campanulids</taxon>
        <taxon>Asterales</taxon>
        <taxon>Asteraceae</taxon>
        <taxon>Asteroideae</taxon>
        <taxon>Heliantheae alliance</taxon>
        <taxon>Eupatorieae</taxon>
        <taxon>Mikania</taxon>
    </lineage>
</organism>
<protein>
    <submittedName>
        <fullName evidence="2">Uncharacterized protein</fullName>
    </submittedName>
</protein>
<dbReference type="PANTHER" id="PTHR34782">
    <property type="entry name" value="PHOSPHORIBOSYLFORMYLGLYCINAMIDINE SYNTHASE"/>
    <property type="match status" value="1"/>
</dbReference>
<dbReference type="EMBL" id="SZYD01000018">
    <property type="protein sequence ID" value="KAD2804026.1"/>
    <property type="molecule type" value="Genomic_DNA"/>
</dbReference>
<dbReference type="OrthoDB" id="533321at2759"/>
<accession>A0A5N6LR08</accession>
<feature type="compositionally biased region" description="Low complexity" evidence="1">
    <location>
        <begin position="76"/>
        <end position="86"/>
    </location>
</feature>
<name>A0A5N6LR08_9ASTR</name>
<feature type="region of interest" description="Disordered" evidence="1">
    <location>
        <begin position="62"/>
        <end position="103"/>
    </location>
</feature>
<dbReference type="InterPro" id="IPR027471">
    <property type="entry name" value="YbeD-like_sf"/>
</dbReference>
<reference evidence="2 3" key="1">
    <citation type="submission" date="2019-05" db="EMBL/GenBank/DDBJ databases">
        <title>Mikania micrantha, genome provides insights into the molecular mechanism of rapid growth.</title>
        <authorList>
            <person name="Liu B."/>
        </authorList>
    </citation>
    <scope>NUCLEOTIDE SEQUENCE [LARGE SCALE GENOMIC DNA]</scope>
    <source>
        <strain evidence="2">NLD-2019</strain>
        <tissue evidence="2">Leaf</tissue>
    </source>
</reference>
<dbReference type="Proteomes" id="UP000326396">
    <property type="component" value="Linkage Group LG8"/>
</dbReference>
<evidence type="ECO:0000256" key="1">
    <source>
        <dbReference type="SAM" id="MobiDB-lite"/>
    </source>
</evidence>
<evidence type="ECO:0000313" key="3">
    <source>
        <dbReference type="Proteomes" id="UP000326396"/>
    </source>
</evidence>
<sequence>MARRAVIEALILKDAWRISHNCTSGSLFLSRQKFRTPILNSRCEYGVIRNIRHFCSGRRTDHPINCSHDDNNDTAPSRSLLLENSPELPPETDLRTNSDTRNKVGRTTNMVFGSTVIDGSTGEWLTLSEKINNYPSARRFTAIGIRGDDFVQSMVDAVESVIQHPVPQSHVKLRVSSGGKYVSVNIGPVRVVSKDQVQAVYNAMRSDNRMKFFLLFRLCQAKKCAYVEKTCKFLSNQRTQRISLTIVAISRYSALAEDHRKICFPVVV</sequence>
<dbReference type="Gene3D" id="3.30.70.260">
    <property type="match status" value="1"/>
</dbReference>